<sequence>MSSSKAADYGRLMKPDENHPQSHAGFSLVWSPASLSPPSPPAVGSSEKRGRRKPAEPGRFLGVRRRPWGRYAAEIRDPTTKERHWLGTFDTAHEAALAYDRAAIAMRGPQARTNFLYAERAFAAPPPPPPPVVAPVTLTSLPCHHPAADFICQPDCHTCSRSLFEPAVAAGGGVACDDVSDLFISGGRDSGYLSSIIPDCCLRPARSPAATDSSSPFSGEYPAGSMSCGGGAVAAAGASAIIENGWPWVDEPLWQADACDDIPMHGGAGGEVAFCSFTQGHVYESTPQPGEAYPPSVNFSPADVFDLGYTLF</sequence>
<evidence type="ECO:0000256" key="4">
    <source>
        <dbReference type="ARBA" id="ARBA00023163"/>
    </source>
</evidence>
<dbReference type="GO" id="GO:0003677">
    <property type="term" value="F:DNA binding"/>
    <property type="evidence" value="ECO:0007669"/>
    <property type="project" value="UniProtKB-KW"/>
</dbReference>
<dbReference type="SMART" id="SM00380">
    <property type="entry name" value="AP2"/>
    <property type="match status" value="1"/>
</dbReference>
<dbReference type="FunFam" id="3.30.730.10:FF:000001">
    <property type="entry name" value="Ethylene-responsive transcription factor 2"/>
    <property type="match status" value="1"/>
</dbReference>
<name>A0A7I8L9S5_SPIIN</name>
<dbReference type="PANTHER" id="PTHR31677">
    <property type="entry name" value="AP2 DOMAIN CLASS TRANSCRIPTION FACTOR"/>
    <property type="match status" value="1"/>
</dbReference>
<evidence type="ECO:0000256" key="6">
    <source>
        <dbReference type="SAM" id="MobiDB-lite"/>
    </source>
</evidence>
<dbReference type="PANTHER" id="PTHR31677:SF49">
    <property type="entry name" value="ETHYLENE-RESPONSIVE TRANSCRIPTION FACTOR ERF086"/>
    <property type="match status" value="1"/>
</dbReference>
<keyword evidence="2" id="KW-0805">Transcription regulation</keyword>
<dbReference type="InterPro" id="IPR001471">
    <property type="entry name" value="AP2/ERF_dom"/>
</dbReference>
<dbReference type="InterPro" id="IPR016177">
    <property type="entry name" value="DNA-bd_dom_sf"/>
</dbReference>
<keyword evidence="3" id="KW-0238">DNA-binding</keyword>
<gene>
    <name evidence="8" type="ORF">SI8410_12016706</name>
</gene>
<dbReference type="InterPro" id="IPR036955">
    <property type="entry name" value="AP2/ERF_dom_sf"/>
</dbReference>
<feature type="domain" description="AP2/ERF" evidence="7">
    <location>
        <begin position="59"/>
        <end position="116"/>
    </location>
</feature>
<accession>A0A7I8L9S5</accession>
<dbReference type="OrthoDB" id="1937505at2759"/>
<dbReference type="Gene3D" id="3.30.730.10">
    <property type="entry name" value="AP2/ERF domain"/>
    <property type="match status" value="1"/>
</dbReference>
<dbReference type="Pfam" id="PF00847">
    <property type="entry name" value="AP2"/>
    <property type="match status" value="1"/>
</dbReference>
<evidence type="ECO:0000313" key="9">
    <source>
        <dbReference type="Proteomes" id="UP000663760"/>
    </source>
</evidence>
<evidence type="ECO:0000256" key="2">
    <source>
        <dbReference type="ARBA" id="ARBA00023015"/>
    </source>
</evidence>
<reference evidence="8" key="1">
    <citation type="submission" date="2020-02" db="EMBL/GenBank/DDBJ databases">
        <authorList>
            <person name="Scholz U."/>
            <person name="Mascher M."/>
            <person name="Fiebig A."/>
        </authorList>
    </citation>
    <scope>NUCLEOTIDE SEQUENCE</scope>
</reference>
<dbReference type="PRINTS" id="PR00367">
    <property type="entry name" value="ETHRSPELEMNT"/>
</dbReference>
<keyword evidence="5" id="KW-0539">Nucleus</keyword>
<dbReference type="Proteomes" id="UP000663760">
    <property type="component" value="Chromosome 12"/>
</dbReference>
<dbReference type="PROSITE" id="PS51032">
    <property type="entry name" value="AP2_ERF"/>
    <property type="match status" value="1"/>
</dbReference>
<feature type="compositionally biased region" description="Basic and acidic residues" evidence="6">
    <location>
        <begin position="11"/>
        <end position="20"/>
    </location>
</feature>
<dbReference type="SUPFAM" id="SSF54171">
    <property type="entry name" value="DNA-binding domain"/>
    <property type="match status" value="1"/>
</dbReference>
<dbReference type="AlphaFoldDB" id="A0A7I8L9S5"/>
<evidence type="ECO:0000256" key="1">
    <source>
        <dbReference type="ARBA" id="ARBA00004123"/>
    </source>
</evidence>
<dbReference type="CDD" id="cd00018">
    <property type="entry name" value="AP2"/>
    <property type="match status" value="1"/>
</dbReference>
<comment type="subcellular location">
    <subcellularLocation>
        <location evidence="1">Nucleus</location>
    </subcellularLocation>
</comment>
<keyword evidence="9" id="KW-1185">Reference proteome</keyword>
<dbReference type="GO" id="GO:0005634">
    <property type="term" value="C:nucleus"/>
    <property type="evidence" value="ECO:0007669"/>
    <property type="project" value="UniProtKB-SubCell"/>
</dbReference>
<evidence type="ECO:0000256" key="3">
    <source>
        <dbReference type="ARBA" id="ARBA00023125"/>
    </source>
</evidence>
<evidence type="ECO:0000313" key="8">
    <source>
        <dbReference type="EMBL" id="CAA7406028.1"/>
    </source>
</evidence>
<dbReference type="EMBL" id="LR746275">
    <property type="protein sequence ID" value="CAA7406028.1"/>
    <property type="molecule type" value="Genomic_DNA"/>
</dbReference>
<evidence type="ECO:0000259" key="7">
    <source>
        <dbReference type="PROSITE" id="PS51032"/>
    </source>
</evidence>
<dbReference type="GO" id="GO:0003700">
    <property type="term" value="F:DNA-binding transcription factor activity"/>
    <property type="evidence" value="ECO:0007669"/>
    <property type="project" value="InterPro"/>
</dbReference>
<organism evidence="8 9">
    <name type="scientific">Spirodela intermedia</name>
    <name type="common">Intermediate duckweed</name>
    <dbReference type="NCBI Taxonomy" id="51605"/>
    <lineage>
        <taxon>Eukaryota</taxon>
        <taxon>Viridiplantae</taxon>
        <taxon>Streptophyta</taxon>
        <taxon>Embryophyta</taxon>
        <taxon>Tracheophyta</taxon>
        <taxon>Spermatophyta</taxon>
        <taxon>Magnoliopsida</taxon>
        <taxon>Liliopsida</taxon>
        <taxon>Araceae</taxon>
        <taxon>Lemnoideae</taxon>
        <taxon>Spirodela</taxon>
    </lineage>
</organism>
<evidence type="ECO:0000256" key="5">
    <source>
        <dbReference type="ARBA" id="ARBA00023242"/>
    </source>
</evidence>
<protein>
    <recommendedName>
        <fullName evidence="7">AP2/ERF domain-containing protein</fullName>
    </recommendedName>
</protein>
<feature type="region of interest" description="Disordered" evidence="6">
    <location>
        <begin position="1"/>
        <end position="59"/>
    </location>
</feature>
<proteinExistence type="predicted"/>
<keyword evidence="4" id="KW-0804">Transcription</keyword>